<proteinExistence type="predicted"/>
<organism evidence="1">
    <name type="scientific">Arundo donax</name>
    <name type="common">Giant reed</name>
    <name type="synonym">Donax arundinaceus</name>
    <dbReference type="NCBI Taxonomy" id="35708"/>
    <lineage>
        <taxon>Eukaryota</taxon>
        <taxon>Viridiplantae</taxon>
        <taxon>Streptophyta</taxon>
        <taxon>Embryophyta</taxon>
        <taxon>Tracheophyta</taxon>
        <taxon>Spermatophyta</taxon>
        <taxon>Magnoliopsida</taxon>
        <taxon>Liliopsida</taxon>
        <taxon>Poales</taxon>
        <taxon>Poaceae</taxon>
        <taxon>PACMAD clade</taxon>
        <taxon>Arundinoideae</taxon>
        <taxon>Arundineae</taxon>
        <taxon>Arundo</taxon>
    </lineage>
</organism>
<sequence>MCTTRCSQIKTDLTRKTSDLQSTYRPNSELSSPDNCLLSRKVMFSW</sequence>
<accession>A0A0A9FX70</accession>
<dbReference type="EMBL" id="GBRH01184953">
    <property type="protein sequence ID" value="JAE12943.1"/>
    <property type="molecule type" value="Transcribed_RNA"/>
</dbReference>
<evidence type="ECO:0000313" key="1">
    <source>
        <dbReference type="EMBL" id="JAE12943.1"/>
    </source>
</evidence>
<protein>
    <submittedName>
        <fullName evidence="1">Uncharacterized protein</fullName>
    </submittedName>
</protein>
<dbReference type="AlphaFoldDB" id="A0A0A9FX70"/>
<name>A0A0A9FX70_ARUDO</name>
<reference evidence="1" key="2">
    <citation type="journal article" date="2015" name="Data Brief">
        <title>Shoot transcriptome of the giant reed, Arundo donax.</title>
        <authorList>
            <person name="Barrero R.A."/>
            <person name="Guerrero F.D."/>
            <person name="Moolhuijzen P."/>
            <person name="Goolsby J.A."/>
            <person name="Tidwell J."/>
            <person name="Bellgard S.E."/>
            <person name="Bellgard M.I."/>
        </authorList>
    </citation>
    <scope>NUCLEOTIDE SEQUENCE</scope>
    <source>
        <tissue evidence="1">Shoot tissue taken approximately 20 cm above the soil surface</tissue>
    </source>
</reference>
<reference evidence="1" key="1">
    <citation type="submission" date="2014-09" db="EMBL/GenBank/DDBJ databases">
        <authorList>
            <person name="Magalhaes I.L.F."/>
            <person name="Oliveira U."/>
            <person name="Santos F.R."/>
            <person name="Vidigal T.H.D.A."/>
            <person name="Brescovit A.D."/>
            <person name="Santos A.J."/>
        </authorList>
    </citation>
    <scope>NUCLEOTIDE SEQUENCE</scope>
    <source>
        <tissue evidence="1">Shoot tissue taken approximately 20 cm above the soil surface</tissue>
    </source>
</reference>